<proteinExistence type="inferred from homology"/>
<dbReference type="PROSITE" id="PS51314">
    <property type="entry name" value="VPS37_C"/>
    <property type="match status" value="1"/>
</dbReference>
<dbReference type="GO" id="GO:0006612">
    <property type="term" value="P:protein targeting to membrane"/>
    <property type="evidence" value="ECO:0007669"/>
    <property type="project" value="TreeGrafter"/>
</dbReference>
<keyword evidence="5 6" id="KW-0653">Protein transport</keyword>
<dbReference type="GO" id="GO:0006623">
    <property type="term" value="P:protein targeting to vacuole"/>
    <property type="evidence" value="ECO:0007669"/>
    <property type="project" value="TreeGrafter"/>
</dbReference>
<evidence type="ECO:0000259" key="8">
    <source>
        <dbReference type="PROSITE" id="PS51314"/>
    </source>
</evidence>
<name>A0A165I9P6_9BASI</name>
<dbReference type="PANTHER" id="PTHR13678">
    <property type="entry name" value="VACUOLAR PROTEIN SORTING-ASSOCIATED PROTEIN 37"/>
    <property type="match status" value="1"/>
</dbReference>
<evidence type="ECO:0000256" key="6">
    <source>
        <dbReference type="PROSITE-ProRule" id="PRU00646"/>
    </source>
</evidence>
<dbReference type="GO" id="GO:0043162">
    <property type="term" value="P:ubiquitin-dependent protein catabolic process via the multivesicular body sorting pathway"/>
    <property type="evidence" value="ECO:0007669"/>
    <property type="project" value="TreeGrafter"/>
</dbReference>
<dbReference type="Pfam" id="PF07200">
    <property type="entry name" value="Mod_r"/>
    <property type="match status" value="1"/>
</dbReference>
<dbReference type="InterPro" id="IPR029012">
    <property type="entry name" value="Helix_hairpin_bin_sf"/>
</dbReference>
<dbReference type="InParanoid" id="A0A165I9P6"/>
<dbReference type="InterPro" id="IPR037202">
    <property type="entry name" value="ESCRT_assembly_dom"/>
</dbReference>
<sequence length="183" mass="21040">MNTPLTQTYPELAHLSEEDVKEAIADPAYLGALVNTLPAAQHATKDILDLANLNDELAHRSLAMQDDLNRLRAETQAAFDHAQDLKRRWADVDREQRDVYQRFAPTFLLMRLRHATTDLDVTSERLASEFVKPSTAEIEHEADTARAVDGFVREFREMRKAYHKRVMWGDKSAEGKVHWRDGR</sequence>
<keyword evidence="10" id="KW-1185">Reference proteome</keyword>
<dbReference type="Gene3D" id="1.10.287.660">
    <property type="entry name" value="Helix hairpin bin"/>
    <property type="match status" value="1"/>
</dbReference>
<dbReference type="EMBL" id="KV423932">
    <property type="protein sequence ID" value="KZT60299.1"/>
    <property type="molecule type" value="Genomic_DNA"/>
</dbReference>
<dbReference type="AlphaFoldDB" id="A0A165I9P6"/>
<gene>
    <name evidence="9" type="ORF">CALCODRAFT_448952</name>
</gene>
<dbReference type="InterPro" id="IPR009851">
    <property type="entry name" value="Mod_r"/>
</dbReference>
<dbReference type="OrthoDB" id="10260857at2759"/>
<comment type="subcellular location">
    <subcellularLocation>
        <location evidence="1">Endosome</location>
    </subcellularLocation>
</comment>
<keyword evidence="4" id="KW-0967">Endosome</keyword>
<keyword evidence="7" id="KW-0175">Coiled coil</keyword>
<keyword evidence="3 6" id="KW-0813">Transport</keyword>
<evidence type="ECO:0000313" key="10">
    <source>
        <dbReference type="Proteomes" id="UP000076842"/>
    </source>
</evidence>
<organism evidence="9 10">
    <name type="scientific">Calocera cornea HHB12733</name>
    <dbReference type="NCBI Taxonomy" id="1353952"/>
    <lineage>
        <taxon>Eukaryota</taxon>
        <taxon>Fungi</taxon>
        <taxon>Dikarya</taxon>
        <taxon>Basidiomycota</taxon>
        <taxon>Agaricomycotina</taxon>
        <taxon>Dacrymycetes</taxon>
        <taxon>Dacrymycetales</taxon>
        <taxon>Dacrymycetaceae</taxon>
        <taxon>Calocera</taxon>
    </lineage>
</organism>
<evidence type="ECO:0000256" key="2">
    <source>
        <dbReference type="ARBA" id="ARBA00007617"/>
    </source>
</evidence>
<reference evidence="9 10" key="1">
    <citation type="journal article" date="2016" name="Mol. Biol. Evol.">
        <title>Comparative Genomics of Early-Diverging Mushroom-Forming Fungi Provides Insights into the Origins of Lignocellulose Decay Capabilities.</title>
        <authorList>
            <person name="Nagy L.G."/>
            <person name="Riley R."/>
            <person name="Tritt A."/>
            <person name="Adam C."/>
            <person name="Daum C."/>
            <person name="Floudas D."/>
            <person name="Sun H."/>
            <person name="Yadav J.S."/>
            <person name="Pangilinan J."/>
            <person name="Larsson K.H."/>
            <person name="Matsuura K."/>
            <person name="Barry K."/>
            <person name="Labutti K."/>
            <person name="Kuo R."/>
            <person name="Ohm R.A."/>
            <person name="Bhattacharya S.S."/>
            <person name="Shirouzu T."/>
            <person name="Yoshinaga Y."/>
            <person name="Martin F.M."/>
            <person name="Grigoriev I.V."/>
            <person name="Hibbett D.S."/>
        </authorList>
    </citation>
    <scope>NUCLEOTIDE SEQUENCE [LARGE SCALE GENOMIC DNA]</scope>
    <source>
        <strain evidence="9 10">HHB12733</strain>
    </source>
</reference>
<dbReference type="Proteomes" id="UP000076842">
    <property type="component" value="Unassembled WGS sequence"/>
</dbReference>
<evidence type="ECO:0000256" key="7">
    <source>
        <dbReference type="SAM" id="Coils"/>
    </source>
</evidence>
<dbReference type="STRING" id="1353952.A0A165I9P6"/>
<dbReference type="PANTHER" id="PTHR13678:SF2">
    <property type="entry name" value="VACUOLAR PROTEIN SORTING-ASSOCIATED PROTEIN 37A"/>
    <property type="match status" value="1"/>
</dbReference>
<comment type="similarity">
    <text evidence="2">Belongs to the VPS37 family.</text>
</comment>
<evidence type="ECO:0000256" key="1">
    <source>
        <dbReference type="ARBA" id="ARBA00004177"/>
    </source>
</evidence>
<evidence type="ECO:0000256" key="4">
    <source>
        <dbReference type="ARBA" id="ARBA00022753"/>
    </source>
</evidence>
<dbReference type="GO" id="GO:0000813">
    <property type="term" value="C:ESCRT I complex"/>
    <property type="evidence" value="ECO:0007669"/>
    <property type="project" value="TreeGrafter"/>
</dbReference>
<evidence type="ECO:0000256" key="5">
    <source>
        <dbReference type="ARBA" id="ARBA00022927"/>
    </source>
</evidence>
<feature type="coiled-coil region" evidence="7">
    <location>
        <begin position="54"/>
        <end position="88"/>
    </location>
</feature>
<accession>A0A165I9P6</accession>
<protein>
    <recommendedName>
        <fullName evidence="8">VPS37 C-terminal domain-containing protein</fullName>
    </recommendedName>
</protein>
<evidence type="ECO:0000313" key="9">
    <source>
        <dbReference type="EMBL" id="KZT60299.1"/>
    </source>
</evidence>
<dbReference type="SUPFAM" id="SSF140111">
    <property type="entry name" value="Endosomal sorting complex assembly domain"/>
    <property type="match status" value="1"/>
</dbReference>
<evidence type="ECO:0000256" key="3">
    <source>
        <dbReference type="ARBA" id="ARBA00022448"/>
    </source>
</evidence>
<feature type="domain" description="VPS37 C-terminal" evidence="8">
    <location>
        <begin position="86"/>
        <end position="183"/>
    </location>
</feature>